<feature type="compositionally biased region" description="Polar residues" evidence="1">
    <location>
        <begin position="168"/>
        <end position="194"/>
    </location>
</feature>
<organism evidence="3 4">
    <name type="scientific">Tanacetum coccineum</name>
    <dbReference type="NCBI Taxonomy" id="301880"/>
    <lineage>
        <taxon>Eukaryota</taxon>
        <taxon>Viridiplantae</taxon>
        <taxon>Streptophyta</taxon>
        <taxon>Embryophyta</taxon>
        <taxon>Tracheophyta</taxon>
        <taxon>Spermatophyta</taxon>
        <taxon>Magnoliopsida</taxon>
        <taxon>eudicotyledons</taxon>
        <taxon>Gunneridae</taxon>
        <taxon>Pentapetalae</taxon>
        <taxon>asterids</taxon>
        <taxon>campanulids</taxon>
        <taxon>Asterales</taxon>
        <taxon>Asteraceae</taxon>
        <taxon>Asteroideae</taxon>
        <taxon>Anthemideae</taxon>
        <taxon>Anthemidinae</taxon>
        <taxon>Tanacetum</taxon>
    </lineage>
</organism>
<dbReference type="PANTHER" id="PTHR33116:SF78">
    <property type="entry name" value="OS12G0587133 PROTEIN"/>
    <property type="match status" value="1"/>
</dbReference>
<feature type="compositionally biased region" description="Basic and acidic residues" evidence="1">
    <location>
        <begin position="557"/>
        <end position="568"/>
    </location>
</feature>
<feature type="compositionally biased region" description="Polar residues" evidence="1">
    <location>
        <begin position="151"/>
        <end position="160"/>
    </location>
</feature>
<evidence type="ECO:0000256" key="1">
    <source>
        <dbReference type="SAM" id="MobiDB-lite"/>
    </source>
</evidence>
<feature type="compositionally biased region" description="Polar residues" evidence="1">
    <location>
        <begin position="348"/>
        <end position="358"/>
    </location>
</feature>
<comment type="caution">
    <text evidence="3">The sequence shown here is derived from an EMBL/GenBank/DDBJ whole genome shotgun (WGS) entry which is preliminary data.</text>
</comment>
<reference evidence="3" key="1">
    <citation type="journal article" date="2022" name="Int. J. Mol. Sci.">
        <title>Draft Genome of Tanacetum Coccineum: Genomic Comparison of Closely Related Tanacetum-Family Plants.</title>
        <authorList>
            <person name="Yamashiro T."/>
            <person name="Shiraishi A."/>
            <person name="Nakayama K."/>
            <person name="Satake H."/>
        </authorList>
    </citation>
    <scope>NUCLEOTIDE SEQUENCE</scope>
</reference>
<dbReference type="Proteomes" id="UP001151760">
    <property type="component" value="Unassembled WGS sequence"/>
</dbReference>
<reference evidence="3" key="2">
    <citation type="submission" date="2022-01" db="EMBL/GenBank/DDBJ databases">
        <authorList>
            <person name="Yamashiro T."/>
            <person name="Shiraishi A."/>
            <person name="Satake H."/>
            <person name="Nakayama K."/>
        </authorList>
    </citation>
    <scope>NUCLEOTIDE SEQUENCE</scope>
</reference>
<sequence>MTPWSTFWSTASLRASKEGPLAILATIDRTPYTITESLVKNQLQLDDEGGVEELPIADIYLGMDNLRYPSEGKLTFFKNKFSPQWRFLVHTIMHCLSTKTGSWDQFGSQLAIAIICLTEGGGESSGEDAPSHPPTVPATITEPDHSHDHVSTPSRPTTTLVDAPVNEQGPSSDPNIASSSRPHVSTPDPFTSTNVEDDTMGGSFPSSPPRSTQAPPEGTTSGGAEDLDKLTALSSLVSTLVQKVNTQASDLKAHKLLFKEVVGKLVKRVKLLEDKLKMRKRKFVLTDSDKEEDAEQDVDPLIKLAKAAATAAAASAVPTGGSHEAEIPPSSSVPTDDFAGDVPAAATTGPSADPSNKGKSPLMEEDTPVRERTFRQREEDRLGEEAARRLYEEEQAELEREREEMQRKRQHDVLHSAKYYTDSDWTDIMSQVHANQGLTADLLGPDVNEDNFAERMVALIAKRRREFAVQRFKDKLNKPMTYAQQKAYMRTFVKNQSSTIYTTGWTMKHVKSFSDAQLKTEFDKIRTAAADLQSQNIRRSLKRPSADLEQPSSKKSKSTEVPKSDVPADSKQPSVEYRRSALGQKGVHPSHSTIPIEDGDPEAEHKMCIKYASDADSASDDDMKDNSRKCFTSLREILHLVTRVDLMTIYGRVMTFYQDKQAEGVGLVLWGDSWVKLKNVLASKEKGALGVSSLYALNRGDPWRRWESREASEVCLSVILDGHNLYPRIYALETCKFVKVGTKLTQSSLDLSFRRKPRGGIEQELYEALLVQVQDVNLVPVSDRWKWSLENSGDFFVTYVRKMLDDKMLPDVTTKTRWIKLVPIKVNVHAWKVKIDSLPTRFNISRRGMDIESITCSICDNEVESSSHLFFKCNMVRDIIRKITRWWDITYIEADSYEDWLNWLVNLRLSSNYKQALEGVFYVMWWHVWQYRNKYIFEAVSSPKAMIFEDIVSETNGPGRCKPKPIAKSEQSNTNTKMNESRFTQTDKFRFRQTNIFRQKDADREVGRQTQTEVDEEQMHVDRCRQTNVDSGKQI</sequence>
<feature type="region of interest" description="Disordered" evidence="1">
    <location>
        <begin position="315"/>
        <end position="386"/>
    </location>
</feature>
<feature type="region of interest" description="Disordered" evidence="1">
    <location>
        <begin position="121"/>
        <end position="225"/>
    </location>
</feature>
<dbReference type="EMBL" id="BQNB010016017">
    <property type="protein sequence ID" value="GJT46824.1"/>
    <property type="molecule type" value="Genomic_DNA"/>
</dbReference>
<feature type="region of interest" description="Disordered" evidence="1">
    <location>
        <begin position="535"/>
        <end position="600"/>
    </location>
</feature>
<evidence type="ECO:0000313" key="3">
    <source>
        <dbReference type="EMBL" id="GJT46824.1"/>
    </source>
</evidence>
<keyword evidence="4" id="KW-1185">Reference proteome</keyword>
<feature type="domain" description="Reverse transcriptase zinc-binding" evidence="2">
    <location>
        <begin position="804"/>
        <end position="878"/>
    </location>
</feature>
<evidence type="ECO:0000259" key="2">
    <source>
        <dbReference type="Pfam" id="PF13966"/>
    </source>
</evidence>
<dbReference type="InterPro" id="IPR026960">
    <property type="entry name" value="RVT-Znf"/>
</dbReference>
<evidence type="ECO:0000313" key="4">
    <source>
        <dbReference type="Proteomes" id="UP001151760"/>
    </source>
</evidence>
<feature type="region of interest" description="Disordered" evidence="1">
    <location>
        <begin position="1000"/>
        <end position="1019"/>
    </location>
</feature>
<protein>
    <submittedName>
        <fullName evidence="3">Ribonuclease H-like domain-containing protein</fullName>
    </submittedName>
</protein>
<proteinExistence type="predicted"/>
<dbReference type="PANTHER" id="PTHR33116">
    <property type="entry name" value="REVERSE TRANSCRIPTASE ZINC-BINDING DOMAIN-CONTAINING PROTEIN-RELATED-RELATED"/>
    <property type="match status" value="1"/>
</dbReference>
<feature type="compositionally biased region" description="Basic and acidic residues" evidence="1">
    <location>
        <begin position="367"/>
        <end position="386"/>
    </location>
</feature>
<name>A0ABQ5E7M7_9ASTR</name>
<gene>
    <name evidence="3" type="ORF">Tco_0955539</name>
</gene>
<accession>A0ABQ5E7M7</accession>
<dbReference type="Pfam" id="PF13966">
    <property type="entry name" value="zf-RVT"/>
    <property type="match status" value="1"/>
</dbReference>